<keyword evidence="7" id="KW-1185">Reference proteome</keyword>
<name>A0A1R1Q6X0_9BACI</name>
<evidence type="ECO:0000313" key="7">
    <source>
        <dbReference type="Proteomes" id="UP000187367"/>
    </source>
</evidence>
<accession>A0A1R1Q6X0</accession>
<comment type="subcellular location">
    <subcellularLocation>
        <location evidence="1">Membrane</location>
        <topology evidence="1">Multi-pass membrane protein</topology>
    </subcellularLocation>
</comment>
<comment type="caution">
    <text evidence="6">The sequence shown here is derived from an EMBL/GenBank/DDBJ whole genome shotgun (WGS) entry which is preliminary data.</text>
</comment>
<dbReference type="RefSeq" id="WP_076764030.1">
    <property type="nucleotide sequence ID" value="NZ_JARMMK010000008.1"/>
</dbReference>
<feature type="transmembrane region" description="Helical" evidence="5">
    <location>
        <begin position="128"/>
        <end position="153"/>
    </location>
</feature>
<dbReference type="OrthoDB" id="7203053at2"/>
<dbReference type="GO" id="GO:0016020">
    <property type="term" value="C:membrane"/>
    <property type="evidence" value="ECO:0007669"/>
    <property type="project" value="UniProtKB-SubCell"/>
</dbReference>
<keyword evidence="3 5" id="KW-1133">Transmembrane helix</keyword>
<feature type="transmembrane region" description="Helical" evidence="5">
    <location>
        <begin position="39"/>
        <end position="56"/>
    </location>
</feature>
<dbReference type="Pfam" id="PF04140">
    <property type="entry name" value="ICMT"/>
    <property type="match status" value="1"/>
</dbReference>
<dbReference type="PANTHER" id="PTHR43847">
    <property type="entry name" value="BLL3993 PROTEIN"/>
    <property type="match status" value="1"/>
</dbReference>
<proteinExistence type="predicted"/>
<evidence type="ECO:0000256" key="3">
    <source>
        <dbReference type="ARBA" id="ARBA00022989"/>
    </source>
</evidence>
<gene>
    <name evidence="6" type="ORF">BW143_22115</name>
</gene>
<accession>A0A1R1RFY7</accession>
<evidence type="ECO:0000313" key="6">
    <source>
        <dbReference type="EMBL" id="OMH98005.1"/>
    </source>
</evidence>
<dbReference type="GO" id="GO:0004671">
    <property type="term" value="F:protein C-terminal S-isoprenylcysteine carboxyl O-methyltransferase activity"/>
    <property type="evidence" value="ECO:0007669"/>
    <property type="project" value="InterPro"/>
</dbReference>
<dbReference type="EMBL" id="MTJL01000065">
    <property type="protein sequence ID" value="OMH98005.1"/>
    <property type="molecule type" value="Genomic_DNA"/>
</dbReference>
<evidence type="ECO:0000256" key="1">
    <source>
        <dbReference type="ARBA" id="ARBA00004141"/>
    </source>
</evidence>
<keyword evidence="2 5" id="KW-0812">Transmembrane</keyword>
<dbReference type="Proteomes" id="UP000187367">
    <property type="component" value="Unassembled WGS sequence"/>
</dbReference>
<dbReference type="Gene3D" id="1.20.120.1630">
    <property type="match status" value="1"/>
</dbReference>
<dbReference type="PANTHER" id="PTHR43847:SF1">
    <property type="entry name" value="BLL3993 PROTEIN"/>
    <property type="match status" value="1"/>
</dbReference>
<evidence type="ECO:0000256" key="5">
    <source>
        <dbReference type="SAM" id="Phobius"/>
    </source>
</evidence>
<organism evidence="6 7">
    <name type="scientific">Bacillus swezeyi</name>
    <dbReference type="NCBI Taxonomy" id="1925020"/>
    <lineage>
        <taxon>Bacteria</taxon>
        <taxon>Bacillati</taxon>
        <taxon>Bacillota</taxon>
        <taxon>Bacilli</taxon>
        <taxon>Bacillales</taxon>
        <taxon>Bacillaceae</taxon>
        <taxon>Bacillus</taxon>
    </lineage>
</organism>
<evidence type="ECO:0000256" key="4">
    <source>
        <dbReference type="ARBA" id="ARBA00023136"/>
    </source>
</evidence>
<reference evidence="6 7" key="1">
    <citation type="submission" date="2017-01" db="EMBL/GenBank/DDBJ databases">
        <title>Bacillus phylogenomics.</title>
        <authorList>
            <person name="Dunlap C."/>
        </authorList>
    </citation>
    <scope>NUCLEOTIDE SEQUENCE [LARGE SCALE GENOMIC DNA]</scope>
    <source>
        <strain evidence="6 7">NRRL B-41282</strain>
    </source>
</reference>
<evidence type="ECO:0008006" key="8">
    <source>
        <dbReference type="Google" id="ProtNLM"/>
    </source>
</evidence>
<sequence length="167" mass="19597">MFWTILIIFITQRLIELGVAKRNEKNAIKQGAVEYGKRHYPFIVAMHVLFFISFIWETAVFQRGMTPFPALVLTALVLTQGLRYWSLFSLGRCWNTKVLVIPKTDLIRKGPYQWIRHPNYLAVALELFLLPLLFQAYLTAVLFTVFNAVLILIRIRVEERALKEWCH</sequence>
<evidence type="ECO:0000256" key="2">
    <source>
        <dbReference type="ARBA" id="ARBA00022692"/>
    </source>
</evidence>
<keyword evidence="4 5" id="KW-0472">Membrane</keyword>
<dbReference type="InterPro" id="IPR052527">
    <property type="entry name" value="Metal_cation-efflux_comp"/>
</dbReference>
<protein>
    <recommendedName>
        <fullName evidence="8">Isoprenylcysteine carboxyl methyltransferase</fullName>
    </recommendedName>
</protein>
<dbReference type="AlphaFoldDB" id="A0A1R1Q6X0"/>
<dbReference type="InterPro" id="IPR007269">
    <property type="entry name" value="ICMT_MeTrfase"/>
</dbReference>